<keyword evidence="3" id="KW-1185">Reference proteome</keyword>
<accession>A0ABQ9D0T8</accession>
<dbReference type="EMBL" id="WHWB01034186">
    <property type="protein sequence ID" value="KAJ7412958.1"/>
    <property type="molecule type" value="Genomic_DNA"/>
</dbReference>
<evidence type="ECO:0000313" key="2">
    <source>
        <dbReference type="EMBL" id="KAJ7412958.1"/>
    </source>
</evidence>
<organism evidence="2 3">
    <name type="scientific">Willisornis vidua</name>
    <name type="common">Xingu scale-backed antbird</name>
    <dbReference type="NCBI Taxonomy" id="1566151"/>
    <lineage>
        <taxon>Eukaryota</taxon>
        <taxon>Metazoa</taxon>
        <taxon>Chordata</taxon>
        <taxon>Craniata</taxon>
        <taxon>Vertebrata</taxon>
        <taxon>Euteleostomi</taxon>
        <taxon>Archelosauria</taxon>
        <taxon>Archosauria</taxon>
        <taxon>Dinosauria</taxon>
        <taxon>Saurischia</taxon>
        <taxon>Theropoda</taxon>
        <taxon>Coelurosauria</taxon>
        <taxon>Aves</taxon>
        <taxon>Neognathae</taxon>
        <taxon>Neoaves</taxon>
        <taxon>Telluraves</taxon>
        <taxon>Australaves</taxon>
        <taxon>Passeriformes</taxon>
        <taxon>Thamnophilidae</taxon>
        <taxon>Willisornis</taxon>
    </lineage>
</organism>
<gene>
    <name evidence="2" type="ORF">WISP_94008</name>
</gene>
<dbReference type="Proteomes" id="UP001145742">
    <property type="component" value="Unassembled WGS sequence"/>
</dbReference>
<name>A0ABQ9D0T8_9PASS</name>
<feature type="region of interest" description="Disordered" evidence="1">
    <location>
        <begin position="1"/>
        <end position="68"/>
    </location>
</feature>
<protein>
    <submittedName>
        <fullName evidence="2">Uncharacterized protein</fullName>
    </submittedName>
</protein>
<comment type="caution">
    <text evidence="2">The sequence shown here is derived from an EMBL/GenBank/DDBJ whole genome shotgun (WGS) entry which is preliminary data.</text>
</comment>
<proteinExistence type="predicted"/>
<evidence type="ECO:0000256" key="1">
    <source>
        <dbReference type="SAM" id="MobiDB-lite"/>
    </source>
</evidence>
<reference evidence="2" key="1">
    <citation type="submission" date="2019-10" db="EMBL/GenBank/DDBJ databases">
        <authorList>
            <person name="Soares A.E.R."/>
            <person name="Aleixo A."/>
            <person name="Schneider P."/>
            <person name="Miyaki C.Y."/>
            <person name="Schneider M.P."/>
            <person name="Mello C."/>
            <person name="Vasconcelos A.T.R."/>
        </authorList>
    </citation>
    <scope>NUCLEOTIDE SEQUENCE</scope>
    <source>
        <tissue evidence="2">Muscle</tissue>
    </source>
</reference>
<evidence type="ECO:0000313" key="3">
    <source>
        <dbReference type="Proteomes" id="UP001145742"/>
    </source>
</evidence>
<feature type="compositionally biased region" description="Polar residues" evidence="1">
    <location>
        <begin position="33"/>
        <end position="42"/>
    </location>
</feature>
<sequence>MDQLKDGDTDYIINDDELSENHESSAHIPVPAQGSTGSTQATAKEDIHEGDLGLGEYKLQLQHPGDQP</sequence>